<proteinExistence type="predicted"/>
<reference evidence="2" key="1">
    <citation type="journal article" date="2019" name="Int. J. Syst. Evol. Microbiol.">
        <title>The Global Catalogue of Microorganisms (GCM) 10K type strain sequencing project: providing services to taxonomists for standard genome sequencing and annotation.</title>
        <authorList>
            <consortium name="The Broad Institute Genomics Platform"/>
            <consortium name="The Broad Institute Genome Sequencing Center for Infectious Disease"/>
            <person name="Wu L."/>
            <person name="Ma J."/>
        </authorList>
    </citation>
    <scope>NUCLEOTIDE SEQUENCE [LARGE SCALE GENOMIC DNA]</scope>
    <source>
        <strain evidence="2">CCUG 49679</strain>
    </source>
</reference>
<accession>A0ABV8XBP2</accession>
<protein>
    <submittedName>
        <fullName evidence="1">PcfJ domain-containing protein</fullName>
    </submittedName>
</protein>
<evidence type="ECO:0000313" key="2">
    <source>
        <dbReference type="Proteomes" id="UP001596015"/>
    </source>
</evidence>
<dbReference type="InterPro" id="IPR025586">
    <property type="entry name" value="PcfJ"/>
</dbReference>
<dbReference type="EMBL" id="JBHSEO010000019">
    <property type="protein sequence ID" value="MFC4415722.1"/>
    <property type="molecule type" value="Genomic_DNA"/>
</dbReference>
<gene>
    <name evidence="1" type="ORF">ACFO0E_04775</name>
</gene>
<evidence type="ECO:0000313" key="1">
    <source>
        <dbReference type="EMBL" id="MFC4415722.1"/>
    </source>
</evidence>
<name>A0ABV8XBP2_9GAMM</name>
<comment type="caution">
    <text evidence="1">The sequence shown here is derived from an EMBL/GenBank/DDBJ whole genome shotgun (WGS) entry which is preliminary data.</text>
</comment>
<sequence length="420" mass="47228">MKPLFAQDGRQDKKHVSLWERLPSRKVALLPWQRLKKVLLPSCRSTHHGEDANWRSVDLSAQLGYPLTLEIQGWCGSSPFAWRSISEGTIIVKSCFLQAPGIPLEMLLARDDVIGEGVPSELVFLGNNVPFLRYALYQACACLTSARQLAVDCPLLLIFALDWAHRMDIEQAELAAWLSSKRTRLLETIGLPGSASLARLLRRIPVTPLTNWQLDAARQCLQHPDALALLRHLTHPTLNHVWFLHRFPASWPKLLEMIGQDAPLHEIIWLQRMVLDIQRLAPNGTQLYRASDPQALQQLHDDLVERFNALSRENRGAALAMQYGDYPEAPLPGDADIVALASWDALLEEGKRMHHCIGSYAAQIAARKVFVYHMETPEVLTIALAPQGGKWGLQDARGYCNALPSEASLKAIQWWLAAYY</sequence>
<dbReference type="Proteomes" id="UP001596015">
    <property type="component" value="Unassembled WGS sequence"/>
</dbReference>
<dbReference type="RefSeq" id="WP_246941469.1">
    <property type="nucleotide sequence ID" value="NZ_JAKGAK010000009.1"/>
</dbReference>
<keyword evidence="2" id="KW-1185">Reference proteome</keyword>
<dbReference type="Pfam" id="PF14284">
    <property type="entry name" value="PcfJ"/>
    <property type="match status" value="1"/>
</dbReference>
<organism evidence="1 2">
    <name type="scientific">Chromohalobacter beijerinckii</name>
    <dbReference type="NCBI Taxonomy" id="86179"/>
    <lineage>
        <taxon>Bacteria</taxon>
        <taxon>Pseudomonadati</taxon>
        <taxon>Pseudomonadota</taxon>
        <taxon>Gammaproteobacteria</taxon>
        <taxon>Oceanospirillales</taxon>
        <taxon>Halomonadaceae</taxon>
        <taxon>Chromohalobacter</taxon>
    </lineage>
</organism>